<feature type="compositionally biased region" description="Low complexity" evidence="1">
    <location>
        <begin position="35"/>
        <end position="46"/>
    </location>
</feature>
<protein>
    <submittedName>
        <fullName evidence="2">Uncharacterized protein</fullName>
    </submittedName>
</protein>
<feature type="compositionally biased region" description="Basic residues" evidence="1">
    <location>
        <begin position="120"/>
        <end position="130"/>
    </location>
</feature>
<comment type="caution">
    <text evidence="2">The sequence shown here is derived from an EMBL/GenBank/DDBJ whole genome shotgun (WGS) entry which is preliminary data.</text>
</comment>
<evidence type="ECO:0000256" key="1">
    <source>
        <dbReference type="SAM" id="MobiDB-lite"/>
    </source>
</evidence>
<feature type="region of interest" description="Disordered" evidence="1">
    <location>
        <begin position="117"/>
        <end position="137"/>
    </location>
</feature>
<feature type="compositionally biased region" description="Basic residues" evidence="1">
    <location>
        <begin position="11"/>
        <end position="22"/>
    </location>
</feature>
<dbReference type="EMBL" id="BGZK01001267">
    <property type="protein sequence ID" value="GBP75925.1"/>
    <property type="molecule type" value="Genomic_DNA"/>
</dbReference>
<evidence type="ECO:0000313" key="3">
    <source>
        <dbReference type="Proteomes" id="UP000299102"/>
    </source>
</evidence>
<dbReference type="Proteomes" id="UP000299102">
    <property type="component" value="Unassembled WGS sequence"/>
</dbReference>
<accession>A0A4C1YNJ6</accession>
<reference evidence="2 3" key="1">
    <citation type="journal article" date="2019" name="Commun. Biol.">
        <title>The bagworm genome reveals a unique fibroin gene that provides high tensile strength.</title>
        <authorList>
            <person name="Kono N."/>
            <person name="Nakamura H."/>
            <person name="Ohtoshi R."/>
            <person name="Tomita M."/>
            <person name="Numata K."/>
            <person name="Arakawa K."/>
        </authorList>
    </citation>
    <scope>NUCLEOTIDE SEQUENCE [LARGE SCALE GENOMIC DNA]</scope>
</reference>
<feature type="region of interest" description="Disordered" evidence="1">
    <location>
        <begin position="1"/>
        <end position="63"/>
    </location>
</feature>
<proteinExistence type="predicted"/>
<dbReference type="AlphaFoldDB" id="A0A4C1YNJ6"/>
<keyword evidence="3" id="KW-1185">Reference proteome</keyword>
<evidence type="ECO:0000313" key="2">
    <source>
        <dbReference type="EMBL" id="GBP75925.1"/>
    </source>
</evidence>
<feature type="compositionally biased region" description="Basic residues" evidence="1">
    <location>
        <begin position="292"/>
        <end position="306"/>
    </location>
</feature>
<feature type="region of interest" description="Disordered" evidence="1">
    <location>
        <begin position="292"/>
        <end position="313"/>
    </location>
</feature>
<gene>
    <name evidence="2" type="ORF">EVAR_61744_1</name>
</gene>
<organism evidence="2 3">
    <name type="scientific">Eumeta variegata</name>
    <name type="common">Bagworm moth</name>
    <name type="synonym">Eumeta japonica</name>
    <dbReference type="NCBI Taxonomy" id="151549"/>
    <lineage>
        <taxon>Eukaryota</taxon>
        <taxon>Metazoa</taxon>
        <taxon>Ecdysozoa</taxon>
        <taxon>Arthropoda</taxon>
        <taxon>Hexapoda</taxon>
        <taxon>Insecta</taxon>
        <taxon>Pterygota</taxon>
        <taxon>Neoptera</taxon>
        <taxon>Endopterygota</taxon>
        <taxon>Lepidoptera</taxon>
        <taxon>Glossata</taxon>
        <taxon>Ditrysia</taxon>
        <taxon>Tineoidea</taxon>
        <taxon>Psychidae</taxon>
        <taxon>Oiketicinae</taxon>
        <taxon>Eumeta</taxon>
    </lineage>
</organism>
<sequence length="313" mass="34704">MKIGSTPNTRGRFRSKPPRPRSRQSPSSRARRRSCSPAPHVAAIARPAHRATATERAVTPGGACRLRPRGEQCTLVTSAIRAAGRGRSRAAGGGGATRQRRYGRYALRSGRRAAALRNAPPRRRTSHKRIRSDGGVRSWRRGTGRCRVLNSPNAIQYDIIQYKRPRDERQEGVSKCHVASGSLRASARRRAVGYALSHPVFGCLLPGRLRRLRPRKSTQRTSLPFGHLYAAAAGALYNAPSLNGMSDVNTEYIKCDKFGNLKIIRSEDEETSTPAEGACAVRPPAVTTALRRRWRSCRSRRDRRRSPSPVCRQ</sequence>
<name>A0A4C1YNJ6_EUMVA</name>